<dbReference type="GO" id="GO:0016887">
    <property type="term" value="F:ATP hydrolysis activity"/>
    <property type="evidence" value="ECO:0007669"/>
    <property type="project" value="InterPro"/>
</dbReference>
<reference evidence="11 12" key="1">
    <citation type="journal article" date="2018" name="BMC Genomics">
        <title>Genomic comparison of Trypanosoma conorhini and Trypanosoma rangeli to Trypanosoma cruzi strains of high and low virulence.</title>
        <authorList>
            <person name="Bradwell K.R."/>
            <person name="Koparde V.N."/>
            <person name="Matveyev A.V."/>
            <person name="Serrano M.G."/>
            <person name="Alves J.M."/>
            <person name="Parikh H."/>
            <person name="Huang B."/>
            <person name="Lee V."/>
            <person name="Espinosa-Alvarez O."/>
            <person name="Ortiz P.A."/>
            <person name="Costa-Martins A.G."/>
            <person name="Teixeira M.M."/>
            <person name="Buck G.A."/>
        </authorList>
    </citation>
    <scope>NUCLEOTIDE SEQUENCE [LARGE SCALE GENOMIC DNA]</scope>
    <source>
        <strain evidence="11 12">025E</strain>
    </source>
</reference>
<keyword evidence="2" id="KW-0813">Transport</keyword>
<sequence>MRVSFHAVRRSINHIHFLAIERMFRAPVSYFDENAGSTITGIFSRDQETADHSVGASLDAIVTGVLRMLAIAVFNAVVNPWFLSIIPLMVMLFYHVVELYLTVAGQLRRLENRSVRGPVAILREALEGAPVIRCMGLKDLFREEYSRAMDVANTASMIGHMADCWVGLRLELITVLMTTTAALLGVLFASYLMPPAFAAVAVVSCLQTSTTLLLLCRSASDFQLQFVSVEQLLELQEAPEEPLTMLPATPVPVDSGAAEQNAGLTPPGVLCVPQPPFIEQQAKMVAAQAGGAEVMPRPVIELINVSAKYRVSLPHALRNVSLTIYERERVGIVGRSGNGKSTLFNVLLRLVDVIEGGGVYVRGVNAGLMPYPALRQCFMLVLQDPLVVKGTWRTNLQIGIAGAASDGQLWSALHTVGLDGSVAQHGGLDAALQHEGAGGSRLSPGQRQLLCLARAVLRKPQFLLFDELPGSGIAETESAVQRVLADELRDCTVLLIAHHVRTLEALCTRVVVMDQGIVSQVFPMTSRAITQAAVKRRLELLVE</sequence>
<gene>
    <name evidence="11" type="ORF">Tco025E_01615</name>
</gene>
<dbReference type="SUPFAM" id="SSF90123">
    <property type="entry name" value="ABC transporter transmembrane region"/>
    <property type="match status" value="1"/>
</dbReference>
<dbReference type="EMBL" id="MKKU01000056">
    <property type="protein sequence ID" value="RNF26132.1"/>
    <property type="molecule type" value="Genomic_DNA"/>
</dbReference>
<evidence type="ECO:0000256" key="2">
    <source>
        <dbReference type="ARBA" id="ARBA00022448"/>
    </source>
</evidence>
<dbReference type="Proteomes" id="UP000284403">
    <property type="component" value="Unassembled WGS sequence"/>
</dbReference>
<keyword evidence="5" id="KW-0067">ATP-binding</keyword>
<feature type="domain" description="ABC transmembrane type-1" evidence="10">
    <location>
        <begin position="2"/>
        <end position="224"/>
    </location>
</feature>
<organism evidence="11 12">
    <name type="scientific">Trypanosoma conorhini</name>
    <dbReference type="NCBI Taxonomy" id="83891"/>
    <lineage>
        <taxon>Eukaryota</taxon>
        <taxon>Discoba</taxon>
        <taxon>Euglenozoa</taxon>
        <taxon>Kinetoplastea</taxon>
        <taxon>Metakinetoplastina</taxon>
        <taxon>Trypanosomatida</taxon>
        <taxon>Trypanosomatidae</taxon>
        <taxon>Trypanosoma</taxon>
    </lineage>
</organism>
<dbReference type="SMART" id="SM00382">
    <property type="entry name" value="AAA"/>
    <property type="match status" value="1"/>
</dbReference>
<dbReference type="PANTHER" id="PTHR24223">
    <property type="entry name" value="ATP-BINDING CASSETTE SUB-FAMILY C"/>
    <property type="match status" value="1"/>
</dbReference>
<dbReference type="InterPro" id="IPR011527">
    <property type="entry name" value="ABC1_TM_dom"/>
</dbReference>
<feature type="domain" description="ABC transporter" evidence="9">
    <location>
        <begin position="300"/>
        <end position="540"/>
    </location>
</feature>
<dbReference type="InterPro" id="IPR003593">
    <property type="entry name" value="AAA+_ATPase"/>
</dbReference>
<dbReference type="PANTHER" id="PTHR24223:SF273">
    <property type="entry name" value="MULTIDRUG RESISTANCE PROTEIN E"/>
    <property type="match status" value="1"/>
</dbReference>
<dbReference type="Pfam" id="PF00005">
    <property type="entry name" value="ABC_tran"/>
    <property type="match status" value="1"/>
</dbReference>
<dbReference type="InterPro" id="IPR036640">
    <property type="entry name" value="ABC1_TM_sf"/>
</dbReference>
<keyword evidence="11" id="KW-0378">Hydrolase</keyword>
<evidence type="ECO:0000313" key="11">
    <source>
        <dbReference type="EMBL" id="RNF26132.1"/>
    </source>
</evidence>
<evidence type="ECO:0000256" key="1">
    <source>
        <dbReference type="ARBA" id="ARBA00004370"/>
    </source>
</evidence>
<dbReference type="InterPro" id="IPR017871">
    <property type="entry name" value="ABC_transporter-like_CS"/>
</dbReference>
<dbReference type="Gene3D" id="3.40.50.300">
    <property type="entry name" value="P-loop containing nucleotide triphosphate hydrolases"/>
    <property type="match status" value="1"/>
</dbReference>
<dbReference type="Pfam" id="PF00664">
    <property type="entry name" value="ABC_membrane"/>
    <property type="match status" value="1"/>
</dbReference>
<evidence type="ECO:0000256" key="3">
    <source>
        <dbReference type="ARBA" id="ARBA00022692"/>
    </source>
</evidence>
<protein>
    <submittedName>
        <fullName evidence="11">ABC transporter-like protein</fullName>
        <ecNumber evidence="11">3.6.1.3</ecNumber>
    </submittedName>
</protein>
<evidence type="ECO:0000313" key="12">
    <source>
        <dbReference type="Proteomes" id="UP000284403"/>
    </source>
</evidence>
<evidence type="ECO:0000259" key="9">
    <source>
        <dbReference type="PROSITE" id="PS50893"/>
    </source>
</evidence>
<dbReference type="RefSeq" id="XP_029231338.1">
    <property type="nucleotide sequence ID" value="XM_029368553.1"/>
</dbReference>
<dbReference type="GO" id="GO:0005524">
    <property type="term" value="F:ATP binding"/>
    <property type="evidence" value="ECO:0007669"/>
    <property type="project" value="UniProtKB-KW"/>
</dbReference>
<keyword evidence="12" id="KW-1185">Reference proteome</keyword>
<dbReference type="SUPFAM" id="SSF52540">
    <property type="entry name" value="P-loop containing nucleoside triphosphate hydrolases"/>
    <property type="match status" value="1"/>
</dbReference>
<keyword evidence="3 8" id="KW-0812">Transmembrane</keyword>
<evidence type="ECO:0000256" key="8">
    <source>
        <dbReference type="SAM" id="Phobius"/>
    </source>
</evidence>
<dbReference type="EC" id="3.6.1.3" evidence="11"/>
<feature type="transmembrane region" description="Helical" evidence="8">
    <location>
        <begin position="54"/>
        <end position="75"/>
    </location>
</feature>
<dbReference type="InterPro" id="IPR050173">
    <property type="entry name" value="ABC_transporter_C-like"/>
</dbReference>
<evidence type="ECO:0000256" key="6">
    <source>
        <dbReference type="ARBA" id="ARBA00022989"/>
    </source>
</evidence>
<evidence type="ECO:0000259" key="10">
    <source>
        <dbReference type="PROSITE" id="PS50929"/>
    </source>
</evidence>
<dbReference type="PROSITE" id="PS50929">
    <property type="entry name" value="ABC_TM1F"/>
    <property type="match status" value="1"/>
</dbReference>
<comment type="subcellular location">
    <subcellularLocation>
        <location evidence="1">Membrane</location>
    </subcellularLocation>
</comment>
<dbReference type="AlphaFoldDB" id="A0A422Q832"/>
<dbReference type="GO" id="GO:0140359">
    <property type="term" value="F:ABC-type transporter activity"/>
    <property type="evidence" value="ECO:0007669"/>
    <property type="project" value="InterPro"/>
</dbReference>
<dbReference type="OrthoDB" id="6500128at2759"/>
<evidence type="ECO:0000256" key="5">
    <source>
        <dbReference type="ARBA" id="ARBA00022840"/>
    </source>
</evidence>
<dbReference type="GO" id="GO:0016020">
    <property type="term" value="C:membrane"/>
    <property type="evidence" value="ECO:0007669"/>
    <property type="project" value="UniProtKB-SubCell"/>
</dbReference>
<comment type="caution">
    <text evidence="11">The sequence shown here is derived from an EMBL/GenBank/DDBJ whole genome shotgun (WGS) entry which is preliminary data.</text>
</comment>
<dbReference type="InterPro" id="IPR003439">
    <property type="entry name" value="ABC_transporter-like_ATP-bd"/>
</dbReference>
<evidence type="ECO:0000256" key="4">
    <source>
        <dbReference type="ARBA" id="ARBA00022741"/>
    </source>
</evidence>
<dbReference type="GeneID" id="40315226"/>
<evidence type="ECO:0000256" key="7">
    <source>
        <dbReference type="ARBA" id="ARBA00023136"/>
    </source>
</evidence>
<proteinExistence type="predicted"/>
<dbReference type="PROSITE" id="PS00211">
    <property type="entry name" value="ABC_TRANSPORTER_1"/>
    <property type="match status" value="1"/>
</dbReference>
<dbReference type="InterPro" id="IPR027417">
    <property type="entry name" value="P-loop_NTPase"/>
</dbReference>
<feature type="transmembrane region" description="Helical" evidence="8">
    <location>
        <begin position="170"/>
        <end position="191"/>
    </location>
</feature>
<keyword evidence="4" id="KW-0547">Nucleotide-binding</keyword>
<dbReference type="Gene3D" id="1.20.1560.10">
    <property type="entry name" value="ABC transporter type 1, transmembrane domain"/>
    <property type="match status" value="1"/>
</dbReference>
<name>A0A422Q832_9TRYP</name>
<dbReference type="PROSITE" id="PS50893">
    <property type="entry name" value="ABC_TRANSPORTER_2"/>
    <property type="match status" value="1"/>
</dbReference>
<accession>A0A422Q832</accession>
<keyword evidence="7 8" id="KW-0472">Membrane</keyword>
<feature type="transmembrane region" description="Helical" evidence="8">
    <location>
        <begin position="81"/>
        <end position="103"/>
    </location>
</feature>
<keyword evidence="6 8" id="KW-1133">Transmembrane helix</keyword>